<sequence>MEPCLFRHGKWINRLKMQVRYGICASMEPCLFRHGKDNPTPAFCVQIANASMEPCLFRHGKTEQPTGWPTEPPSFNGAMSFQTW</sequence>
<proteinExistence type="predicted"/>
<dbReference type="Proteomes" id="UP000069850">
    <property type="component" value="Chromosome 1"/>
</dbReference>
<dbReference type="KEGG" id="mema:MMAB1_3304"/>
<name>A0A0X8XZC1_9EURY</name>
<dbReference type="AntiFam" id="ANF00271">
    <property type="entry name" value="Translation of CRISPR region"/>
</dbReference>
<accession>A0A0X8XZC1</accession>
<evidence type="ECO:0000256" key="1">
    <source>
        <dbReference type="SAM" id="MobiDB-lite"/>
    </source>
</evidence>
<organism evidence="2 3">
    <name type="scientific">Methanoculleus bourgensis</name>
    <dbReference type="NCBI Taxonomy" id="83986"/>
    <lineage>
        <taxon>Archaea</taxon>
        <taxon>Methanobacteriati</taxon>
        <taxon>Methanobacteriota</taxon>
        <taxon>Stenosarchaea group</taxon>
        <taxon>Methanomicrobia</taxon>
        <taxon>Methanomicrobiales</taxon>
        <taxon>Methanomicrobiaceae</taxon>
        <taxon>Methanoculleus</taxon>
    </lineage>
</organism>
<evidence type="ECO:0000313" key="2">
    <source>
        <dbReference type="EMBL" id="CVK34517.1"/>
    </source>
</evidence>
<reference evidence="2 3" key="1">
    <citation type="submission" date="2016-01" db="EMBL/GenBank/DDBJ databases">
        <authorList>
            <person name="Manzoor S."/>
        </authorList>
    </citation>
    <scope>NUCLEOTIDE SEQUENCE [LARGE SCALE GENOMIC DNA]</scope>
    <source>
        <strain evidence="2">Methanoculleus sp MAB1</strain>
    </source>
</reference>
<evidence type="ECO:0000313" key="3">
    <source>
        <dbReference type="Proteomes" id="UP000069850"/>
    </source>
</evidence>
<dbReference type="AlphaFoldDB" id="A0A0X8XZC1"/>
<feature type="region of interest" description="Disordered" evidence="1">
    <location>
        <begin position="62"/>
        <end position="84"/>
    </location>
</feature>
<dbReference type="EMBL" id="LT158599">
    <property type="protein sequence ID" value="CVK34517.1"/>
    <property type="molecule type" value="Genomic_DNA"/>
</dbReference>
<protein>
    <submittedName>
        <fullName evidence="2">Uncharacterized protein</fullName>
    </submittedName>
</protein>
<gene>
    <name evidence="2" type="ORF">MMAB1_3304</name>
</gene>